<dbReference type="Proteomes" id="UP000601099">
    <property type="component" value="Unassembled WGS sequence"/>
</dbReference>
<keyword evidence="4" id="KW-1185">Reference proteome</keyword>
<comment type="caution">
    <text evidence="3">The sequence shown here is derived from an EMBL/GenBank/DDBJ whole genome shotgun (WGS) entry which is preliminary data.</text>
</comment>
<keyword evidence="2" id="KW-0472">Membrane</keyword>
<evidence type="ECO:0000256" key="2">
    <source>
        <dbReference type="SAM" id="Phobius"/>
    </source>
</evidence>
<evidence type="ECO:0000313" key="3">
    <source>
        <dbReference type="EMBL" id="MBG8553358.1"/>
    </source>
</evidence>
<gene>
    <name evidence="3" type="ORF">I5L79_07360</name>
</gene>
<feature type="compositionally biased region" description="Polar residues" evidence="1">
    <location>
        <begin position="126"/>
        <end position="143"/>
    </location>
</feature>
<name>A0ABS0KZR2_9BACT</name>
<reference evidence="3 4" key="1">
    <citation type="submission" date="2020-11" db="EMBL/GenBank/DDBJ databases">
        <title>Hymenobacter sp.</title>
        <authorList>
            <person name="Kim M.K."/>
        </authorList>
    </citation>
    <scope>NUCLEOTIDE SEQUENCE [LARGE SCALE GENOMIC DNA]</scope>
    <source>
        <strain evidence="3 4">BT594</strain>
    </source>
</reference>
<feature type="compositionally biased region" description="Pro residues" evidence="1">
    <location>
        <begin position="144"/>
        <end position="155"/>
    </location>
</feature>
<dbReference type="RefSeq" id="WP_196954374.1">
    <property type="nucleotide sequence ID" value="NZ_JADWYK010000003.1"/>
</dbReference>
<proteinExistence type="predicted"/>
<sequence>MLALKRLVTILVMVFVLLALLVLLVPSVRSSFASMAGSYESLYFGLLITAVVLLAMQLITENLDSTLLRRNISLHEGKINELKARLYDQQMELREREFQQRPGTVPGTTTYPDPAPEPSRPIFPQSDPSLSNAPIDQPNSIIPPNTPGSPQPPMR</sequence>
<accession>A0ABS0KZR2</accession>
<organism evidence="3 4">
    <name type="scientific">Hymenobacter guriensis</name>
    <dbReference type="NCBI Taxonomy" id="2793065"/>
    <lineage>
        <taxon>Bacteria</taxon>
        <taxon>Pseudomonadati</taxon>
        <taxon>Bacteroidota</taxon>
        <taxon>Cytophagia</taxon>
        <taxon>Cytophagales</taxon>
        <taxon>Hymenobacteraceae</taxon>
        <taxon>Hymenobacter</taxon>
    </lineage>
</organism>
<dbReference type="EMBL" id="JADWYK010000003">
    <property type="protein sequence ID" value="MBG8553358.1"/>
    <property type="molecule type" value="Genomic_DNA"/>
</dbReference>
<keyword evidence="2" id="KW-1133">Transmembrane helix</keyword>
<evidence type="ECO:0000313" key="4">
    <source>
        <dbReference type="Proteomes" id="UP000601099"/>
    </source>
</evidence>
<protein>
    <recommendedName>
        <fullName evidence="5">LapA family protein</fullName>
    </recommendedName>
</protein>
<evidence type="ECO:0008006" key="5">
    <source>
        <dbReference type="Google" id="ProtNLM"/>
    </source>
</evidence>
<keyword evidence="2" id="KW-0812">Transmembrane</keyword>
<evidence type="ECO:0000256" key="1">
    <source>
        <dbReference type="SAM" id="MobiDB-lite"/>
    </source>
</evidence>
<feature type="region of interest" description="Disordered" evidence="1">
    <location>
        <begin position="95"/>
        <end position="155"/>
    </location>
</feature>
<feature type="transmembrane region" description="Helical" evidence="2">
    <location>
        <begin position="43"/>
        <end position="60"/>
    </location>
</feature>